<organism evidence="8 9">
    <name type="scientific">Mycena venus</name>
    <dbReference type="NCBI Taxonomy" id="2733690"/>
    <lineage>
        <taxon>Eukaryota</taxon>
        <taxon>Fungi</taxon>
        <taxon>Dikarya</taxon>
        <taxon>Basidiomycota</taxon>
        <taxon>Agaricomycotina</taxon>
        <taxon>Agaricomycetes</taxon>
        <taxon>Agaricomycetidae</taxon>
        <taxon>Agaricales</taxon>
        <taxon>Marasmiineae</taxon>
        <taxon>Mycenaceae</taxon>
        <taxon>Mycena</taxon>
    </lineage>
</organism>
<feature type="region of interest" description="Disordered" evidence="6">
    <location>
        <begin position="1"/>
        <end position="44"/>
    </location>
</feature>
<evidence type="ECO:0000256" key="2">
    <source>
        <dbReference type="ARBA" id="ARBA00022741"/>
    </source>
</evidence>
<reference evidence="8" key="1">
    <citation type="submission" date="2020-05" db="EMBL/GenBank/DDBJ databases">
        <title>Mycena genomes resolve the evolution of fungal bioluminescence.</title>
        <authorList>
            <person name="Tsai I.J."/>
        </authorList>
    </citation>
    <scope>NUCLEOTIDE SEQUENCE</scope>
    <source>
        <strain evidence="8">CCC161011</strain>
    </source>
</reference>
<evidence type="ECO:0000256" key="1">
    <source>
        <dbReference type="ARBA" id="ARBA00022679"/>
    </source>
</evidence>
<feature type="compositionally biased region" description="Low complexity" evidence="6">
    <location>
        <begin position="17"/>
        <end position="28"/>
    </location>
</feature>
<dbReference type="PANTHER" id="PTHR48016">
    <property type="entry name" value="MAP KINASE KINASE KINASE SSK2-RELATED-RELATED"/>
    <property type="match status" value="1"/>
</dbReference>
<comment type="caution">
    <text evidence="8">The sequence shown here is derived from an EMBL/GenBank/DDBJ whole genome shotgun (WGS) entry which is preliminary data.</text>
</comment>
<dbReference type="GO" id="GO:0000165">
    <property type="term" value="P:MAPK cascade"/>
    <property type="evidence" value="ECO:0007669"/>
    <property type="project" value="UniProtKB-ARBA"/>
</dbReference>
<dbReference type="InterPro" id="IPR017441">
    <property type="entry name" value="Protein_kinase_ATP_BS"/>
</dbReference>
<feature type="binding site" evidence="5">
    <location>
        <position position="133"/>
    </location>
    <ligand>
        <name>ATP</name>
        <dbReference type="ChEBI" id="CHEBI:30616"/>
    </ligand>
</feature>
<keyword evidence="2 5" id="KW-0547">Nucleotide-binding</keyword>
<accession>A0A8H6XA99</accession>
<dbReference type="EMBL" id="JACAZI010000022">
    <property type="protein sequence ID" value="KAF7336951.1"/>
    <property type="molecule type" value="Genomic_DNA"/>
</dbReference>
<dbReference type="Pfam" id="PF00069">
    <property type="entry name" value="Pkinase"/>
    <property type="match status" value="1"/>
</dbReference>
<keyword evidence="4 5" id="KW-0067">ATP-binding</keyword>
<feature type="domain" description="Protein kinase" evidence="7">
    <location>
        <begin position="104"/>
        <end position="365"/>
    </location>
</feature>
<name>A0A8H6XA99_9AGAR</name>
<dbReference type="OrthoDB" id="266718at2759"/>
<dbReference type="InterPro" id="IPR050538">
    <property type="entry name" value="MAP_kinase_kinase_kinase"/>
</dbReference>
<dbReference type="InterPro" id="IPR000719">
    <property type="entry name" value="Prot_kinase_dom"/>
</dbReference>
<keyword evidence="9" id="KW-1185">Reference proteome</keyword>
<gene>
    <name evidence="8" type="ORF">MVEN_02131500</name>
</gene>
<evidence type="ECO:0000259" key="7">
    <source>
        <dbReference type="PROSITE" id="PS50011"/>
    </source>
</evidence>
<keyword evidence="1" id="KW-0808">Transferase</keyword>
<keyword evidence="3 8" id="KW-0418">Kinase</keyword>
<evidence type="ECO:0000313" key="8">
    <source>
        <dbReference type="EMBL" id="KAF7336951.1"/>
    </source>
</evidence>
<dbReference type="InterPro" id="IPR011009">
    <property type="entry name" value="Kinase-like_dom_sf"/>
</dbReference>
<dbReference type="PROSITE" id="PS50011">
    <property type="entry name" value="PROTEIN_KINASE_DOM"/>
    <property type="match status" value="1"/>
</dbReference>
<evidence type="ECO:0000256" key="5">
    <source>
        <dbReference type="PROSITE-ProRule" id="PRU10141"/>
    </source>
</evidence>
<evidence type="ECO:0000313" key="9">
    <source>
        <dbReference type="Proteomes" id="UP000620124"/>
    </source>
</evidence>
<evidence type="ECO:0000256" key="3">
    <source>
        <dbReference type="ARBA" id="ARBA00022777"/>
    </source>
</evidence>
<dbReference type="Proteomes" id="UP000620124">
    <property type="component" value="Unassembled WGS sequence"/>
</dbReference>
<evidence type="ECO:0000256" key="4">
    <source>
        <dbReference type="ARBA" id="ARBA00022840"/>
    </source>
</evidence>
<dbReference type="GO" id="GO:0005524">
    <property type="term" value="F:ATP binding"/>
    <property type="evidence" value="ECO:0007669"/>
    <property type="project" value="UniProtKB-UniRule"/>
</dbReference>
<protein>
    <submittedName>
        <fullName evidence="8">MAP kinase kinase kinase mkh1</fullName>
    </submittedName>
</protein>
<dbReference type="PROSITE" id="PS00107">
    <property type="entry name" value="PROTEIN_KINASE_ATP"/>
    <property type="match status" value="1"/>
</dbReference>
<dbReference type="AlphaFoldDB" id="A0A8H6XA99"/>
<proteinExistence type="predicted"/>
<dbReference type="Gene3D" id="1.10.510.10">
    <property type="entry name" value="Transferase(Phosphotransferase) domain 1"/>
    <property type="match status" value="1"/>
</dbReference>
<dbReference type="PANTHER" id="PTHR48016:SF48">
    <property type="entry name" value="SERINE_THREONINE-PROTEIN KINASE BCK1_SLK1_SSP31"/>
    <property type="match status" value="1"/>
</dbReference>
<dbReference type="GO" id="GO:0004672">
    <property type="term" value="F:protein kinase activity"/>
    <property type="evidence" value="ECO:0007669"/>
    <property type="project" value="InterPro"/>
</dbReference>
<dbReference type="SUPFAM" id="SSF56112">
    <property type="entry name" value="Protein kinase-like (PK-like)"/>
    <property type="match status" value="1"/>
</dbReference>
<evidence type="ECO:0000256" key="6">
    <source>
        <dbReference type="SAM" id="MobiDB-lite"/>
    </source>
</evidence>
<sequence length="377" mass="42132">MHRRLRIITTALDKQSPSRSSPTRSPLSGMITPNELKKPHKKSIRQVALESRQRLASERESDPARTILPPSFRRRTVKLWGHKPEKLGMVADATRLDRPRPFKWIRGQAIGRGTHGRVYLSLNATTGEMMAVKQISFPQNSGESPGRPSTRTLKREFENMKALRHPNLIEYLGLEEGGDLFSLFMKYVPGGSIRTNVQTDGALDANVVKSYTSQILDGLIYLHARGLIHGALKSSNILVEPTGTCKIEGLVCPETEVRDNSRAVPRAIFWMAPEIIRTQYKVYDRKADIWSLGCIVLEMLTGKRPWFNMEAVAVMFKASHLDLVLPHPPGDLALDSGATDLMEKCLALKPEDRSSAVQLRQHPYLVPSLASSQTGLI</sequence>